<feature type="compositionally biased region" description="Pro residues" evidence="1">
    <location>
        <begin position="551"/>
        <end position="567"/>
    </location>
</feature>
<proteinExistence type="predicted"/>
<evidence type="ECO:0000256" key="1">
    <source>
        <dbReference type="SAM" id="MobiDB-lite"/>
    </source>
</evidence>
<name>A0A8E2AQZ9_9APHY</name>
<feature type="compositionally biased region" description="Pro residues" evidence="1">
    <location>
        <begin position="476"/>
        <end position="485"/>
    </location>
</feature>
<feature type="compositionally biased region" description="Basic and acidic residues" evidence="1">
    <location>
        <begin position="77"/>
        <end position="89"/>
    </location>
</feature>
<feature type="compositionally biased region" description="Acidic residues" evidence="1">
    <location>
        <begin position="151"/>
        <end position="166"/>
    </location>
</feature>
<dbReference type="OrthoDB" id="3244156at2759"/>
<dbReference type="EMBL" id="KV722608">
    <property type="protein sequence ID" value="OCH85117.1"/>
    <property type="molecule type" value="Genomic_DNA"/>
</dbReference>
<feature type="region of interest" description="Disordered" evidence="1">
    <location>
        <begin position="547"/>
        <end position="601"/>
    </location>
</feature>
<gene>
    <name evidence="2" type="ORF">OBBRIDRAFT_336615</name>
</gene>
<dbReference type="Proteomes" id="UP000250043">
    <property type="component" value="Unassembled WGS sequence"/>
</dbReference>
<feature type="region of interest" description="Disordered" evidence="1">
    <location>
        <begin position="432"/>
        <end position="501"/>
    </location>
</feature>
<evidence type="ECO:0000313" key="2">
    <source>
        <dbReference type="EMBL" id="OCH85117.1"/>
    </source>
</evidence>
<evidence type="ECO:0000313" key="3">
    <source>
        <dbReference type="Proteomes" id="UP000250043"/>
    </source>
</evidence>
<protein>
    <submittedName>
        <fullName evidence="2">Uncharacterized protein</fullName>
    </submittedName>
</protein>
<keyword evidence="3" id="KW-1185">Reference proteome</keyword>
<organism evidence="2 3">
    <name type="scientific">Obba rivulosa</name>
    <dbReference type="NCBI Taxonomy" id="1052685"/>
    <lineage>
        <taxon>Eukaryota</taxon>
        <taxon>Fungi</taxon>
        <taxon>Dikarya</taxon>
        <taxon>Basidiomycota</taxon>
        <taxon>Agaricomycotina</taxon>
        <taxon>Agaricomycetes</taxon>
        <taxon>Polyporales</taxon>
        <taxon>Gelatoporiaceae</taxon>
        <taxon>Obba</taxon>
    </lineage>
</organism>
<dbReference type="AlphaFoldDB" id="A0A8E2AQZ9"/>
<reference evidence="2 3" key="1">
    <citation type="submission" date="2016-07" db="EMBL/GenBank/DDBJ databases">
        <title>Draft genome of the white-rot fungus Obba rivulosa 3A-2.</title>
        <authorList>
            <consortium name="DOE Joint Genome Institute"/>
            <person name="Miettinen O."/>
            <person name="Riley R."/>
            <person name="Acob R."/>
            <person name="Barry K."/>
            <person name="Cullen D."/>
            <person name="De Vries R."/>
            <person name="Hainaut M."/>
            <person name="Hatakka A."/>
            <person name="Henrissat B."/>
            <person name="Hilden K."/>
            <person name="Kuo R."/>
            <person name="Labutti K."/>
            <person name="Lipzen A."/>
            <person name="Makela M.R."/>
            <person name="Sandor L."/>
            <person name="Spatafora J.W."/>
            <person name="Grigoriev I.V."/>
            <person name="Hibbett D.S."/>
        </authorList>
    </citation>
    <scope>NUCLEOTIDE SEQUENCE [LARGE SCALE GENOMIC DNA]</scope>
    <source>
        <strain evidence="2 3">3A-2</strain>
    </source>
</reference>
<feature type="region of interest" description="Disordered" evidence="1">
    <location>
        <begin position="213"/>
        <end position="322"/>
    </location>
</feature>
<accession>A0A8E2AQZ9</accession>
<feature type="compositionally biased region" description="Polar residues" evidence="1">
    <location>
        <begin position="579"/>
        <end position="593"/>
    </location>
</feature>
<feature type="compositionally biased region" description="Polar residues" evidence="1">
    <location>
        <begin position="51"/>
        <end position="60"/>
    </location>
</feature>
<feature type="compositionally biased region" description="Low complexity" evidence="1">
    <location>
        <begin position="460"/>
        <end position="475"/>
    </location>
</feature>
<feature type="region of interest" description="Disordered" evidence="1">
    <location>
        <begin position="1"/>
        <end position="189"/>
    </location>
</feature>
<feature type="compositionally biased region" description="Low complexity" evidence="1">
    <location>
        <begin position="130"/>
        <end position="150"/>
    </location>
</feature>
<sequence>MEEYAASRHPSLHVDTASARAGEPYPATSTPALRHTSRQPEPSWISGTPFAWTQSPTPSRAPSRPLPQPAAMYTPRDMSEKGMSEHSRGMSEYSRGMSDYRQPTVGSGMEPAPDYEYEYGTRYGEQADPQYGGSQYGDPQYGDQQYGDQQYADEDEYGDEDVEVESDNEHMTVAPMGDSGIYEQEPGKTKGKAKAFVGGFIKRLPRIMQKNRLRRRVLEKKGGGAGPAAMRGQSSTPLPRYDDPGQPVPDPTNVQYVEGMEMPREQRASEALSYVDPPSRPISIVRRPSGQVSYLERYQDRRSDDGPLENPYDPPGSIGTPANLGTPVLANPLPTVDYQKMEPPVRFHPQDDSFSAHINRVAQFLHQLKDLPWTSSRIVDDFEPGKSRRARFSGNKPQGSWYSAHKERVELDLLASSRSHLPIGVPYAPSSAQSAFISRPPPPQSLSTGRSPSPAYSPVAGTPPATRATRTGGRPPHSPPSPPVSSPGASSGGKGPKSYSYNYYFAPPQPLYVYSNNNTPQGSPTPTQANPPVYMVPGPAQVVIPTQPASPVAPVPASPIVTPPSPGAPGMHRVAHAPTVTQYPRTSGSSQGHLNGRLSPA</sequence>